<evidence type="ECO:0000313" key="2">
    <source>
        <dbReference type="EMBL" id="MBE1162899.1"/>
    </source>
</evidence>
<evidence type="ECO:0000256" key="1">
    <source>
        <dbReference type="SAM" id="Phobius"/>
    </source>
</evidence>
<dbReference type="EMBL" id="JACZZA010000019">
    <property type="protein sequence ID" value="MBE1162899.1"/>
    <property type="molecule type" value="Genomic_DNA"/>
</dbReference>
<organism evidence="2 3">
    <name type="scientific">Dyella acidiphila</name>
    <dbReference type="NCBI Taxonomy" id="2775866"/>
    <lineage>
        <taxon>Bacteria</taxon>
        <taxon>Pseudomonadati</taxon>
        <taxon>Pseudomonadota</taxon>
        <taxon>Gammaproteobacteria</taxon>
        <taxon>Lysobacterales</taxon>
        <taxon>Rhodanobacteraceae</taxon>
        <taxon>Dyella</taxon>
    </lineage>
</organism>
<keyword evidence="3" id="KW-1185">Reference proteome</keyword>
<evidence type="ECO:0000313" key="3">
    <source>
        <dbReference type="Proteomes" id="UP000651010"/>
    </source>
</evidence>
<sequence>MSVPDLVTITLGVVSPLVSLGGSYISWRIYQNQARDSRSQTRKTMEILAPSFLGDVRTARAALEQVRNDCASIPQVRMANSRQSVEVVQTLAKIRMPTVEKYKDDVVRFDPTVADPLLQALACLERVRNVVENLVSKDLSVASLNDAIAGIRTSIPNAIRLFEIAEDVLAMPSK</sequence>
<gene>
    <name evidence="2" type="ORF">IGX34_21150</name>
</gene>
<keyword evidence="1" id="KW-0812">Transmembrane</keyword>
<accession>A0ABR9GFT9</accession>
<reference evidence="2 3" key="1">
    <citation type="submission" date="2020-09" db="EMBL/GenBank/DDBJ databases">
        <title>Dyella sp. 7MK23 isolated from forest soil.</title>
        <authorList>
            <person name="Fu J."/>
        </authorList>
    </citation>
    <scope>NUCLEOTIDE SEQUENCE [LARGE SCALE GENOMIC DNA]</scope>
    <source>
        <strain evidence="2 3">7MK23</strain>
    </source>
</reference>
<protein>
    <submittedName>
        <fullName evidence="2">Uncharacterized protein</fullName>
    </submittedName>
</protein>
<keyword evidence="1" id="KW-0472">Membrane</keyword>
<dbReference type="RefSeq" id="WP_192557748.1">
    <property type="nucleotide sequence ID" value="NZ_JACZZA010000019.1"/>
</dbReference>
<name>A0ABR9GFT9_9GAMM</name>
<feature type="transmembrane region" description="Helical" evidence="1">
    <location>
        <begin position="6"/>
        <end position="30"/>
    </location>
</feature>
<proteinExistence type="predicted"/>
<keyword evidence="1" id="KW-1133">Transmembrane helix</keyword>
<comment type="caution">
    <text evidence="2">The sequence shown here is derived from an EMBL/GenBank/DDBJ whole genome shotgun (WGS) entry which is preliminary data.</text>
</comment>
<dbReference type="Proteomes" id="UP000651010">
    <property type="component" value="Unassembled WGS sequence"/>
</dbReference>